<feature type="transmembrane region" description="Helical" evidence="2">
    <location>
        <begin position="135"/>
        <end position="156"/>
    </location>
</feature>
<keyword evidence="2" id="KW-0812">Transmembrane</keyword>
<comment type="caution">
    <text evidence="4">The sequence shown here is derived from an EMBL/GenBank/DDBJ whole genome shotgun (WGS) entry which is preliminary data.</text>
</comment>
<gene>
    <name evidence="4" type="ORF">BLNAU_6765</name>
</gene>
<dbReference type="Gene3D" id="1.25.40.10">
    <property type="entry name" value="Tetratricopeptide repeat domain"/>
    <property type="match status" value="1"/>
</dbReference>
<evidence type="ECO:0000313" key="4">
    <source>
        <dbReference type="EMBL" id="KAK2958278.1"/>
    </source>
</evidence>
<dbReference type="PANTHER" id="PTHR31600:SF2">
    <property type="entry name" value="GAMETE ENRICHED GENE 10 PROTEIN-RELATED"/>
    <property type="match status" value="1"/>
</dbReference>
<dbReference type="InterPro" id="IPR052994">
    <property type="entry name" value="Tiny_macrocysts_regulators"/>
</dbReference>
<keyword evidence="5" id="KW-1185">Reference proteome</keyword>
<reference evidence="4 5" key="1">
    <citation type="journal article" date="2022" name="bioRxiv">
        <title>Genomics of Preaxostyla Flagellates Illuminates Evolutionary Transitions and the Path Towards Mitochondrial Loss.</title>
        <authorList>
            <person name="Novak L.V.F."/>
            <person name="Treitli S.C."/>
            <person name="Pyrih J."/>
            <person name="Halakuc P."/>
            <person name="Pipaliya S.V."/>
            <person name="Vacek V."/>
            <person name="Brzon O."/>
            <person name="Soukal P."/>
            <person name="Eme L."/>
            <person name="Dacks J.B."/>
            <person name="Karnkowska A."/>
            <person name="Elias M."/>
            <person name="Hampl V."/>
        </authorList>
    </citation>
    <scope>NUCLEOTIDE SEQUENCE [LARGE SCALE GENOMIC DNA]</scope>
    <source>
        <strain evidence="4">NAU3</strain>
        <tissue evidence="4">Gut</tissue>
    </source>
</reference>
<dbReference type="Pfam" id="PF25474">
    <property type="entry name" value="TPR_TmcB"/>
    <property type="match status" value="1"/>
</dbReference>
<feature type="transmembrane region" description="Helical" evidence="2">
    <location>
        <begin position="103"/>
        <end position="123"/>
    </location>
</feature>
<feature type="transmembrane region" description="Helical" evidence="2">
    <location>
        <begin position="314"/>
        <end position="343"/>
    </location>
</feature>
<organism evidence="4 5">
    <name type="scientific">Blattamonas nauphoetae</name>
    <dbReference type="NCBI Taxonomy" id="2049346"/>
    <lineage>
        <taxon>Eukaryota</taxon>
        <taxon>Metamonada</taxon>
        <taxon>Preaxostyla</taxon>
        <taxon>Oxymonadida</taxon>
        <taxon>Blattamonas</taxon>
    </lineage>
</organism>
<dbReference type="InterPro" id="IPR057352">
    <property type="entry name" value="TPR_TmcB/C"/>
</dbReference>
<accession>A0ABQ9Y3F9</accession>
<feature type="region of interest" description="Disordered" evidence="1">
    <location>
        <begin position="579"/>
        <end position="628"/>
    </location>
</feature>
<feature type="transmembrane region" description="Helical" evidence="2">
    <location>
        <begin position="187"/>
        <end position="210"/>
    </location>
</feature>
<evidence type="ECO:0000256" key="2">
    <source>
        <dbReference type="SAM" id="Phobius"/>
    </source>
</evidence>
<feature type="transmembrane region" description="Helical" evidence="2">
    <location>
        <begin position="49"/>
        <end position="68"/>
    </location>
</feature>
<feature type="compositionally biased region" description="Basic and acidic residues" evidence="1">
    <location>
        <begin position="956"/>
        <end position="973"/>
    </location>
</feature>
<protein>
    <recommendedName>
        <fullName evidence="3">TmcB/TmcC TPR repeats domain-containing protein</fullName>
    </recommendedName>
</protein>
<feature type="compositionally biased region" description="Polar residues" evidence="1">
    <location>
        <begin position="988"/>
        <end position="998"/>
    </location>
</feature>
<keyword evidence="2" id="KW-0472">Membrane</keyword>
<sequence>MEDEHKSNASMGQLGGQNPDQYSMKDQAVFSFYHTLYNQKKNPNKAWEIFQYGLILIEMITLSFFCIDRTTNLQTPVSKIINFVDLASVGYLLQAWISYVSIGLFGLVILLFLYHLVCALLHVKIMASQPWIVRLLRFTYQLLFGVFLIPLLNLAITQFDCVLTSSKEFVFRGTNVGCFAGDGIPGIVGFVLSIAFLLFFSCVGLLYHFFIFNHNPKHGGFFSAPASTMPLLNFLLTVGCVFAMRTLVDWPFWRFAVTFGSSAGIILIVIATVPYYHHRGNLLTIVKWSIFGFMRAFLELAYLISGFINNSSKAVITLIITIVCGIAGLGCGIGFSVFFNWLLARREKQIFLLTEYGLPLTDLTDISGQGLPKMKNPSLIEPSVRFIQQPQYRTYDFYSYADLIYITGIKRHKTNAFIHFNYGNFLTYYRKNHMKAHSVYRTARASRPALSLRFVLFCKTKEQVKGANVGNEMANAQFQSQMTKAEDMHETAKSAMRDFFSNMTAPHPRLKLIPTLLHAIVENESKARLIYEDLINTHPTSVQLLRQYASLLIDIYNDEDAADIILLRADQIEEDAAEAPVAIGGLDPQDDEKKSQASRMSGMSRASQTSGMSGQSRSSVGRRRRKKKKLNTIITEIGGSGNKEDLAHLRRRTCILLVIIHLFACMGMIVGLVIYVTMTNDYSNDLTTLREVCRICEHTSRTASFTLQFTIQAFIYGFVDTPPADGKVGILSSTSDIQRELLEAADFLTDMLTTIFDITSYHDPWEANDMTVYEFIVEFLPNPETGVVEPVVTKESAKTAILRTALTSLVQKAREIGSAEVMRDGVVVIDFTQYCRDIMYVCANSMQPFVHSLKKAVIGTMEETDTTAMYVLISYLGIEAINFVLVLGFSLLLFIRQTVLMKKRRRDRLMNLLDVPKAKLQGVIRRLISTANSDTQENTLAQGDSEEEEEDDEDGDHEHGSHRDDDDVQHELSVEQEDMLNDNERFSPATSPLHKSQTSEPQSEQNRSESQSSQLRTSPSKHSLFPFTANPLMGQSSTFSLDMDPSMEQVWL</sequence>
<dbReference type="PANTHER" id="PTHR31600">
    <property type="entry name" value="TINY MACROCYSTS PROTEIN B-RELATED"/>
    <property type="match status" value="1"/>
</dbReference>
<feature type="compositionally biased region" description="Polar residues" evidence="1">
    <location>
        <begin position="931"/>
        <end position="942"/>
    </location>
</feature>
<feature type="compositionally biased region" description="Acidic residues" evidence="1">
    <location>
        <begin position="944"/>
        <end position="955"/>
    </location>
</feature>
<dbReference type="Proteomes" id="UP001281761">
    <property type="component" value="Unassembled WGS sequence"/>
</dbReference>
<keyword evidence="2" id="KW-1133">Transmembrane helix</keyword>
<dbReference type="InterPro" id="IPR011990">
    <property type="entry name" value="TPR-like_helical_dom_sf"/>
</dbReference>
<feature type="region of interest" description="Disordered" evidence="1">
    <location>
        <begin position="931"/>
        <end position="1052"/>
    </location>
</feature>
<feature type="transmembrane region" description="Helical" evidence="2">
    <location>
        <begin position="654"/>
        <end position="678"/>
    </location>
</feature>
<feature type="compositionally biased region" description="Low complexity" evidence="1">
    <location>
        <begin position="610"/>
        <end position="619"/>
    </location>
</feature>
<feature type="transmembrane region" description="Helical" evidence="2">
    <location>
        <begin position="231"/>
        <end position="248"/>
    </location>
</feature>
<dbReference type="EMBL" id="JARBJD010000039">
    <property type="protein sequence ID" value="KAK2958278.1"/>
    <property type="molecule type" value="Genomic_DNA"/>
</dbReference>
<feature type="transmembrane region" description="Helical" evidence="2">
    <location>
        <begin position="80"/>
        <end position="97"/>
    </location>
</feature>
<feature type="compositionally biased region" description="Polar residues" evidence="1">
    <location>
        <begin position="597"/>
        <end position="609"/>
    </location>
</feature>
<proteinExistence type="predicted"/>
<feature type="transmembrane region" description="Helical" evidence="2">
    <location>
        <begin position="868"/>
        <end position="895"/>
    </location>
</feature>
<feature type="transmembrane region" description="Helical" evidence="2">
    <location>
        <begin position="254"/>
        <end position="276"/>
    </location>
</feature>
<evidence type="ECO:0000259" key="3">
    <source>
        <dbReference type="Pfam" id="PF25474"/>
    </source>
</evidence>
<feature type="compositionally biased region" description="Low complexity" evidence="1">
    <location>
        <begin position="999"/>
        <end position="1014"/>
    </location>
</feature>
<evidence type="ECO:0000256" key="1">
    <source>
        <dbReference type="SAM" id="MobiDB-lite"/>
    </source>
</evidence>
<evidence type="ECO:0000313" key="5">
    <source>
        <dbReference type="Proteomes" id="UP001281761"/>
    </source>
</evidence>
<feature type="domain" description="TmcB/TmcC TPR repeats" evidence="3">
    <location>
        <begin position="465"/>
        <end position="577"/>
    </location>
</feature>
<name>A0ABQ9Y3F9_9EUKA</name>
<feature type="transmembrane region" description="Helical" evidence="2">
    <location>
        <begin position="288"/>
        <end position="308"/>
    </location>
</feature>